<dbReference type="EMBL" id="NIVC01000017">
    <property type="protein sequence ID" value="PAA94061.1"/>
    <property type="molecule type" value="Genomic_DNA"/>
</dbReference>
<feature type="signal peptide" evidence="1">
    <location>
        <begin position="1"/>
        <end position="31"/>
    </location>
</feature>
<dbReference type="Proteomes" id="UP000215902">
    <property type="component" value="Unassembled WGS sequence"/>
</dbReference>
<feature type="chain" id="PRO_5012176186" description="GP-PDE domain-containing protein" evidence="1">
    <location>
        <begin position="32"/>
        <end position="379"/>
    </location>
</feature>
<dbReference type="GO" id="GO:0008081">
    <property type="term" value="F:phosphoric diester hydrolase activity"/>
    <property type="evidence" value="ECO:0007669"/>
    <property type="project" value="InterPro"/>
</dbReference>
<accession>A0A267H6Y9</accession>
<reference evidence="2 3" key="1">
    <citation type="submission" date="2017-06" db="EMBL/GenBank/DDBJ databases">
        <title>A platform for efficient transgenesis in Macrostomum lignano, a flatworm model organism for stem cell research.</title>
        <authorList>
            <person name="Berezikov E."/>
        </authorList>
    </citation>
    <scope>NUCLEOTIDE SEQUENCE [LARGE SCALE GENOMIC DNA]</scope>
    <source>
        <strain evidence="2">DV1</strain>
        <tissue evidence="2">Whole organism</tissue>
    </source>
</reference>
<name>A0A267H6Y9_9PLAT</name>
<sequence length="379" mass="40653">SPEPSAMSGLRVLNICTAAMLLLLLAKPLDSAQTRDPFYIIAHMTNSPHSLDWAIREGANAVEADIQYDGYGNPTEFEHRGFCDCSCPHPGSYHICSHSLRGCSGRGASASASSHLRHMARLPGLALIILDGKVDPKWGDRLATAGANIARLVERELFGNGYRGKVVISAGKINCFENVYAAARTASGFRNKDRYYFSFDQEGDKYSSVAAMLSRFTRKRAFGTGISACAPGTYYSGIRQAVAGVRSGQIGLTYIWTLDKESSMKSYINLGVHGIITNRPGLLKKLAGKLGLRLARPGDAIPIARADVSSPNNCDCDYHKGGCTISSPAPPFKACRCKYKGFWTCGGSVVSCSSSNFKCRNPDGSRASCRIGGGDCGGY</sequence>
<gene>
    <name evidence="2" type="ORF">BOX15_Mlig032886g1</name>
</gene>
<evidence type="ECO:0000256" key="1">
    <source>
        <dbReference type="SAM" id="SignalP"/>
    </source>
</evidence>
<evidence type="ECO:0000313" key="2">
    <source>
        <dbReference type="EMBL" id="PAA94061.1"/>
    </source>
</evidence>
<keyword evidence="1" id="KW-0732">Signal</keyword>
<dbReference type="Gene3D" id="3.20.20.190">
    <property type="entry name" value="Phosphatidylinositol (PI) phosphodiesterase"/>
    <property type="match status" value="1"/>
</dbReference>
<evidence type="ECO:0000313" key="3">
    <source>
        <dbReference type="Proteomes" id="UP000215902"/>
    </source>
</evidence>
<comment type="caution">
    <text evidence="2">The sequence shown here is derived from an EMBL/GenBank/DDBJ whole genome shotgun (WGS) entry which is preliminary data.</text>
</comment>
<dbReference type="GO" id="GO:0006629">
    <property type="term" value="P:lipid metabolic process"/>
    <property type="evidence" value="ECO:0007669"/>
    <property type="project" value="InterPro"/>
</dbReference>
<feature type="non-terminal residue" evidence="2">
    <location>
        <position position="1"/>
    </location>
</feature>
<dbReference type="AlphaFoldDB" id="A0A267H6Y9"/>
<dbReference type="SUPFAM" id="SSF51695">
    <property type="entry name" value="PLC-like phosphodiesterases"/>
    <property type="match status" value="1"/>
</dbReference>
<keyword evidence="3" id="KW-1185">Reference proteome</keyword>
<proteinExistence type="predicted"/>
<dbReference type="InterPro" id="IPR017946">
    <property type="entry name" value="PLC-like_Pdiesterase_TIM-brl"/>
</dbReference>
<protein>
    <recommendedName>
        <fullName evidence="4">GP-PDE domain-containing protein</fullName>
    </recommendedName>
</protein>
<organism evidence="2 3">
    <name type="scientific">Macrostomum lignano</name>
    <dbReference type="NCBI Taxonomy" id="282301"/>
    <lineage>
        <taxon>Eukaryota</taxon>
        <taxon>Metazoa</taxon>
        <taxon>Spiralia</taxon>
        <taxon>Lophotrochozoa</taxon>
        <taxon>Platyhelminthes</taxon>
        <taxon>Rhabditophora</taxon>
        <taxon>Macrostomorpha</taxon>
        <taxon>Macrostomida</taxon>
        <taxon>Macrostomidae</taxon>
        <taxon>Macrostomum</taxon>
    </lineage>
</organism>
<evidence type="ECO:0008006" key="4">
    <source>
        <dbReference type="Google" id="ProtNLM"/>
    </source>
</evidence>
<dbReference type="OrthoDB" id="9973167at2759"/>